<evidence type="ECO:0000313" key="2">
    <source>
        <dbReference type="EMBL" id="MFD2919515.1"/>
    </source>
</evidence>
<reference evidence="3" key="1">
    <citation type="journal article" date="2019" name="Int. J. Syst. Evol. Microbiol.">
        <title>The Global Catalogue of Microorganisms (GCM) 10K type strain sequencing project: providing services to taxonomists for standard genome sequencing and annotation.</title>
        <authorList>
            <consortium name="The Broad Institute Genomics Platform"/>
            <consortium name="The Broad Institute Genome Sequencing Center for Infectious Disease"/>
            <person name="Wu L."/>
            <person name="Ma J."/>
        </authorList>
    </citation>
    <scope>NUCLEOTIDE SEQUENCE [LARGE SCALE GENOMIC DNA]</scope>
    <source>
        <strain evidence="3">KCTC 23299</strain>
    </source>
</reference>
<protein>
    <recommendedName>
        <fullName evidence="4">Lipoprotein</fullName>
    </recommendedName>
</protein>
<feature type="transmembrane region" description="Helical" evidence="1">
    <location>
        <begin position="12"/>
        <end position="32"/>
    </location>
</feature>
<evidence type="ECO:0000256" key="1">
    <source>
        <dbReference type="SAM" id="Phobius"/>
    </source>
</evidence>
<keyword evidence="1" id="KW-0472">Membrane</keyword>
<dbReference type="RefSeq" id="WP_386096777.1">
    <property type="nucleotide sequence ID" value="NZ_JBHUOZ010000001.1"/>
</dbReference>
<evidence type="ECO:0008006" key="4">
    <source>
        <dbReference type="Google" id="ProtNLM"/>
    </source>
</evidence>
<accession>A0ABW6A2G2</accession>
<evidence type="ECO:0000313" key="3">
    <source>
        <dbReference type="Proteomes" id="UP001597511"/>
    </source>
</evidence>
<dbReference type="Proteomes" id="UP001597511">
    <property type="component" value="Unassembled WGS sequence"/>
</dbReference>
<keyword evidence="1" id="KW-1133">Transmembrane helix</keyword>
<gene>
    <name evidence="2" type="ORF">ACFS6H_07355</name>
</gene>
<proteinExistence type="predicted"/>
<organism evidence="2 3">
    <name type="scientific">Terrimonas rubra</name>
    <dbReference type="NCBI Taxonomy" id="1035890"/>
    <lineage>
        <taxon>Bacteria</taxon>
        <taxon>Pseudomonadati</taxon>
        <taxon>Bacteroidota</taxon>
        <taxon>Chitinophagia</taxon>
        <taxon>Chitinophagales</taxon>
        <taxon>Chitinophagaceae</taxon>
        <taxon>Terrimonas</taxon>
    </lineage>
</organism>
<comment type="caution">
    <text evidence="2">The sequence shown here is derived from an EMBL/GenBank/DDBJ whole genome shotgun (WGS) entry which is preliminary data.</text>
</comment>
<sequence>MKWLSTTNKWKRYFISGILCCITGTVICYYFLKDAYPWQWSGIWFVFGFCWPPVTETLRKWYIKLTGGDIKI</sequence>
<keyword evidence="1" id="KW-0812">Transmembrane</keyword>
<dbReference type="EMBL" id="JBHUOZ010000001">
    <property type="protein sequence ID" value="MFD2919515.1"/>
    <property type="molecule type" value="Genomic_DNA"/>
</dbReference>
<keyword evidence="3" id="KW-1185">Reference proteome</keyword>
<feature type="transmembrane region" description="Helical" evidence="1">
    <location>
        <begin position="38"/>
        <end position="54"/>
    </location>
</feature>
<name>A0ABW6A2G2_9BACT</name>